<dbReference type="Proteomes" id="UP000293823">
    <property type="component" value="Unassembled WGS sequence"/>
</dbReference>
<sequence length="108" mass="11840">MATDMLEAEPFQAAEDQHSDSAPEVQTPLTKSGVGHITNPEAAEARFRKGDLVRKKASASSGAQTKAAYSIYASRNSPHGWVEYQLKDFYTHKVDGTWTREKDLKAGA</sequence>
<proteinExistence type="predicted"/>
<protein>
    <submittedName>
        <fullName evidence="2">Uncharacterized protein</fullName>
    </submittedName>
</protein>
<reference evidence="3" key="1">
    <citation type="journal article" date="2019" name="bioRxiv">
        <title>Genomics, evolutionary history and diagnostics of the Alternaria alternata species group including apple and Asian pear pathotypes.</title>
        <authorList>
            <person name="Armitage A.D."/>
            <person name="Cockerton H.M."/>
            <person name="Sreenivasaprasad S."/>
            <person name="Woodhall J.W."/>
            <person name="Lane C.R."/>
            <person name="Harrison R.J."/>
            <person name="Clarkson J.P."/>
        </authorList>
    </citation>
    <scope>NUCLEOTIDE SEQUENCE [LARGE SCALE GENOMIC DNA]</scope>
    <source>
        <strain evidence="3">RGR 97.0016</strain>
    </source>
</reference>
<evidence type="ECO:0000313" key="3">
    <source>
        <dbReference type="Proteomes" id="UP000293823"/>
    </source>
</evidence>
<gene>
    <name evidence="2" type="ORF">AA0113_g228</name>
</gene>
<evidence type="ECO:0000313" key="2">
    <source>
        <dbReference type="EMBL" id="RYO73442.1"/>
    </source>
</evidence>
<comment type="caution">
    <text evidence="2">The sequence shown here is derived from an EMBL/GenBank/DDBJ whole genome shotgun (WGS) entry which is preliminary data.</text>
</comment>
<organism evidence="2 3">
    <name type="scientific">Alternaria arborescens</name>
    <dbReference type="NCBI Taxonomy" id="156630"/>
    <lineage>
        <taxon>Eukaryota</taxon>
        <taxon>Fungi</taxon>
        <taxon>Dikarya</taxon>
        <taxon>Ascomycota</taxon>
        <taxon>Pezizomycotina</taxon>
        <taxon>Dothideomycetes</taxon>
        <taxon>Pleosporomycetidae</taxon>
        <taxon>Pleosporales</taxon>
        <taxon>Pleosporineae</taxon>
        <taxon>Pleosporaceae</taxon>
        <taxon>Alternaria</taxon>
        <taxon>Alternaria sect. Alternaria</taxon>
    </lineage>
</organism>
<evidence type="ECO:0000256" key="1">
    <source>
        <dbReference type="SAM" id="MobiDB-lite"/>
    </source>
</evidence>
<feature type="region of interest" description="Disordered" evidence="1">
    <location>
        <begin position="1"/>
        <end position="49"/>
    </location>
</feature>
<dbReference type="OrthoDB" id="3663693at2759"/>
<keyword evidence="3" id="KW-1185">Reference proteome</keyword>
<accession>A0A4Q4ST53</accession>
<name>A0A4Q4ST53_9PLEO</name>
<dbReference type="EMBL" id="PEJP01000001">
    <property type="protein sequence ID" value="RYO73442.1"/>
    <property type="molecule type" value="Genomic_DNA"/>
</dbReference>
<dbReference type="AlphaFoldDB" id="A0A4Q4ST53"/>